<keyword evidence="1" id="KW-0276">Fatty acid metabolism</keyword>
<keyword evidence="1" id="KW-0443">Lipid metabolism</keyword>
<dbReference type="GO" id="GO:0006633">
    <property type="term" value="P:fatty acid biosynthetic process"/>
    <property type="evidence" value="ECO:0007669"/>
    <property type="project" value="UniProtKB-UniRule"/>
</dbReference>
<keyword evidence="3" id="KW-1185">Reference proteome</keyword>
<dbReference type="Gene3D" id="3.90.470.20">
    <property type="entry name" value="4'-phosphopantetheinyl transferase domain"/>
    <property type="match status" value="1"/>
</dbReference>
<dbReference type="AlphaFoldDB" id="A0A3G9J7U3"/>
<dbReference type="InterPro" id="IPR037143">
    <property type="entry name" value="4-PPantetheinyl_Trfase_dom_sf"/>
</dbReference>
<evidence type="ECO:0000313" key="2">
    <source>
        <dbReference type="EMBL" id="BBH21891.1"/>
    </source>
</evidence>
<dbReference type="NCBIfam" id="TIGR00516">
    <property type="entry name" value="acpS"/>
    <property type="match status" value="1"/>
</dbReference>
<dbReference type="GO" id="GO:0000287">
    <property type="term" value="F:magnesium ion binding"/>
    <property type="evidence" value="ECO:0007669"/>
    <property type="project" value="UniProtKB-UniRule"/>
</dbReference>
<accession>A0A3G9J7U3</accession>
<dbReference type="RefSeq" id="WP_125659099.1">
    <property type="nucleotide sequence ID" value="NZ_AP019308.1"/>
</dbReference>
<comment type="similarity">
    <text evidence="1">Belongs to the P-Pant transferase superfamily. AcpS family.</text>
</comment>
<keyword evidence="1" id="KW-0444">Lipid biosynthesis</keyword>
<comment type="cofactor">
    <cofactor evidence="1">
        <name>Mg(2+)</name>
        <dbReference type="ChEBI" id="CHEBI:18420"/>
    </cofactor>
</comment>
<dbReference type="InterPro" id="IPR002582">
    <property type="entry name" value="ACPS"/>
</dbReference>
<dbReference type="GO" id="GO:0005737">
    <property type="term" value="C:cytoplasm"/>
    <property type="evidence" value="ECO:0007669"/>
    <property type="project" value="UniProtKB-SubCell"/>
</dbReference>
<dbReference type="SUPFAM" id="SSF56214">
    <property type="entry name" value="4'-phosphopantetheinyl transferase"/>
    <property type="match status" value="1"/>
</dbReference>
<dbReference type="OrthoDB" id="517356at2"/>
<keyword evidence="1" id="KW-0460">Magnesium</keyword>
<comment type="catalytic activity">
    <reaction evidence="1">
        <text>apo-[ACP] + CoA = holo-[ACP] + adenosine 3',5'-bisphosphate + H(+)</text>
        <dbReference type="Rhea" id="RHEA:12068"/>
        <dbReference type="Rhea" id="RHEA-COMP:9685"/>
        <dbReference type="Rhea" id="RHEA-COMP:9690"/>
        <dbReference type="ChEBI" id="CHEBI:15378"/>
        <dbReference type="ChEBI" id="CHEBI:29999"/>
        <dbReference type="ChEBI" id="CHEBI:57287"/>
        <dbReference type="ChEBI" id="CHEBI:58343"/>
        <dbReference type="ChEBI" id="CHEBI:64479"/>
        <dbReference type="EC" id="2.7.8.7"/>
    </reaction>
</comment>
<dbReference type="HAMAP" id="MF_00101">
    <property type="entry name" value="AcpS"/>
    <property type="match status" value="1"/>
</dbReference>
<keyword evidence="1" id="KW-0479">Metal-binding</keyword>
<dbReference type="GO" id="GO:0008897">
    <property type="term" value="F:holo-[acyl-carrier-protein] synthase activity"/>
    <property type="evidence" value="ECO:0007669"/>
    <property type="project" value="UniProtKB-UniRule"/>
</dbReference>
<keyword evidence="1" id="KW-0808">Transferase</keyword>
<dbReference type="KEGG" id="pbk:Back11_32360"/>
<protein>
    <recommendedName>
        <fullName evidence="1">Holo-[acyl-carrier-protein] synthase</fullName>
        <shortName evidence="1">Holo-ACP synthase</shortName>
        <ecNumber evidence="1">2.7.8.7</ecNumber>
    </recommendedName>
    <alternativeName>
        <fullName evidence="1">4'-phosphopantetheinyl transferase AcpS</fullName>
    </alternativeName>
</protein>
<keyword evidence="1" id="KW-0275">Fatty acid biosynthesis</keyword>
<feature type="binding site" evidence="1">
    <location>
        <position position="60"/>
    </location>
    <ligand>
        <name>Mg(2+)</name>
        <dbReference type="ChEBI" id="CHEBI:18420"/>
    </ligand>
</feature>
<dbReference type="Pfam" id="PF01648">
    <property type="entry name" value="ACPS"/>
    <property type="match status" value="1"/>
</dbReference>
<dbReference type="NCBIfam" id="TIGR00556">
    <property type="entry name" value="pantethn_trn"/>
    <property type="match status" value="1"/>
</dbReference>
<comment type="function">
    <text evidence="1">Transfers the 4'-phosphopantetheine moiety from coenzyme A to a Ser of acyl-carrier-protein.</text>
</comment>
<dbReference type="EC" id="2.7.8.7" evidence="1"/>
<dbReference type="InterPro" id="IPR004568">
    <property type="entry name" value="Ppantetheine-prot_Trfase_dom"/>
</dbReference>
<evidence type="ECO:0000313" key="3">
    <source>
        <dbReference type="Proteomes" id="UP000275368"/>
    </source>
</evidence>
<sequence>MIIGIGHDLTSLERIQQLLQGQVGSRFISRILTESEQEMANAVSGSRRIEFIAGRFAVKEAVSKAFGCGIGGKLAFRDIEVGRDDLGKPICRLSEDAWGRLNYEKEQIVVHVTITHDKMLASAFVILEQI</sequence>
<dbReference type="EMBL" id="AP019308">
    <property type="protein sequence ID" value="BBH21891.1"/>
    <property type="molecule type" value="Genomic_DNA"/>
</dbReference>
<gene>
    <name evidence="1 2" type="primary">acpS</name>
    <name evidence="2" type="ORF">Back11_32360</name>
</gene>
<feature type="binding site" evidence="1">
    <location>
        <position position="8"/>
    </location>
    <ligand>
        <name>Mg(2+)</name>
        <dbReference type="ChEBI" id="CHEBI:18420"/>
    </ligand>
</feature>
<dbReference type="Proteomes" id="UP000275368">
    <property type="component" value="Chromosome"/>
</dbReference>
<organism evidence="2 3">
    <name type="scientific">Paenibacillus baekrokdamisoli</name>
    <dbReference type="NCBI Taxonomy" id="1712516"/>
    <lineage>
        <taxon>Bacteria</taxon>
        <taxon>Bacillati</taxon>
        <taxon>Bacillota</taxon>
        <taxon>Bacilli</taxon>
        <taxon>Bacillales</taxon>
        <taxon>Paenibacillaceae</taxon>
        <taxon>Paenibacillus</taxon>
    </lineage>
</organism>
<name>A0A3G9J7U3_9BACL</name>
<reference evidence="2 3" key="1">
    <citation type="submission" date="2018-11" db="EMBL/GenBank/DDBJ databases">
        <title>Complete genome sequence of Paenibacillus baekrokdamisoli strain KCTC 33723.</title>
        <authorList>
            <person name="Kang S.W."/>
            <person name="Lee K.C."/>
            <person name="Kim K.K."/>
            <person name="Kim J.S."/>
            <person name="Kim D.S."/>
            <person name="Ko S.H."/>
            <person name="Yang S.H."/>
            <person name="Lee J.S."/>
        </authorList>
    </citation>
    <scope>NUCLEOTIDE SEQUENCE [LARGE SCALE GENOMIC DNA]</scope>
    <source>
        <strain evidence="2 3">KCTC 33723</strain>
    </source>
</reference>
<dbReference type="InterPro" id="IPR008278">
    <property type="entry name" value="4-PPantetheinyl_Trfase_dom"/>
</dbReference>
<evidence type="ECO:0000256" key="1">
    <source>
        <dbReference type="HAMAP-Rule" id="MF_00101"/>
    </source>
</evidence>
<comment type="subcellular location">
    <subcellularLocation>
        <location evidence="1">Cytoplasm</location>
    </subcellularLocation>
</comment>
<proteinExistence type="inferred from homology"/>
<keyword evidence="1" id="KW-0963">Cytoplasm</keyword>